<keyword evidence="3" id="KW-1133">Transmembrane helix</keyword>
<organism evidence="8 9">
    <name type="scientific">Roseateles terrae</name>
    <dbReference type="NCBI Taxonomy" id="431060"/>
    <lineage>
        <taxon>Bacteria</taxon>
        <taxon>Pseudomonadati</taxon>
        <taxon>Pseudomonadota</taxon>
        <taxon>Betaproteobacteria</taxon>
        <taxon>Burkholderiales</taxon>
        <taxon>Sphaerotilaceae</taxon>
        <taxon>Roseateles</taxon>
    </lineage>
</organism>
<dbReference type="PANTHER" id="PTHR30367:SF12">
    <property type="entry name" value="P-HYDROXYBENZOIC ACID EFFLUX PUMP SUBUNIT AAEA"/>
    <property type="match status" value="1"/>
</dbReference>
<dbReference type="PANTHER" id="PTHR30367">
    <property type="entry name" value="P-HYDROXYBENZOIC ACID EFFLUX PUMP SUBUNIT AAEA-RELATED"/>
    <property type="match status" value="1"/>
</dbReference>
<evidence type="ECO:0000259" key="6">
    <source>
        <dbReference type="Pfam" id="PF25917"/>
    </source>
</evidence>
<evidence type="ECO:0000259" key="7">
    <source>
        <dbReference type="Pfam" id="PF25963"/>
    </source>
</evidence>
<dbReference type="SUPFAM" id="SSF111369">
    <property type="entry name" value="HlyD-like secretion proteins"/>
    <property type="match status" value="1"/>
</dbReference>
<protein>
    <submittedName>
        <fullName evidence="8">Multidrug resistance efflux pump</fullName>
    </submittedName>
</protein>
<dbReference type="Pfam" id="PF25917">
    <property type="entry name" value="BSH_RND"/>
    <property type="match status" value="1"/>
</dbReference>
<proteinExistence type="inferred from homology"/>
<feature type="domain" description="Multidrug resistance protein MdtA-like barrel-sandwich hybrid" evidence="6">
    <location>
        <begin position="51"/>
        <end position="190"/>
    </location>
</feature>
<evidence type="ECO:0000256" key="2">
    <source>
        <dbReference type="ARBA" id="ARBA00022692"/>
    </source>
</evidence>
<reference evidence="8 9" key="1">
    <citation type="submission" date="2020-08" db="EMBL/GenBank/DDBJ databases">
        <title>Genomic Encyclopedia of Type Strains, Phase III (KMG-III): the genomes of soil and plant-associated and newly described type strains.</title>
        <authorList>
            <person name="Whitman W."/>
        </authorList>
    </citation>
    <scope>NUCLEOTIDE SEQUENCE [LARGE SCALE GENOMIC DNA]</scope>
    <source>
        <strain evidence="8 9">CECT 7247</strain>
    </source>
</reference>
<dbReference type="Gene3D" id="2.40.50.100">
    <property type="match status" value="1"/>
</dbReference>
<dbReference type="InterPro" id="IPR050393">
    <property type="entry name" value="MFP_Efflux_Pump"/>
</dbReference>
<dbReference type="Gene3D" id="2.40.30.170">
    <property type="match status" value="1"/>
</dbReference>
<evidence type="ECO:0000313" key="9">
    <source>
        <dbReference type="Proteomes" id="UP000574369"/>
    </source>
</evidence>
<dbReference type="EMBL" id="JACHXO010000012">
    <property type="protein sequence ID" value="MBB3197337.1"/>
    <property type="molecule type" value="Genomic_DNA"/>
</dbReference>
<feature type="domain" description="p-hydroxybenzoic acid efflux pump subunit AaeA-like beta-barrel" evidence="7">
    <location>
        <begin position="194"/>
        <end position="290"/>
    </location>
</feature>
<dbReference type="InterPro" id="IPR058625">
    <property type="entry name" value="MdtA-like_BSH"/>
</dbReference>
<dbReference type="InterPro" id="IPR006143">
    <property type="entry name" value="RND_pump_MFP"/>
</dbReference>
<feature type="region of interest" description="Disordered" evidence="5">
    <location>
        <begin position="314"/>
        <end position="346"/>
    </location>
</feature>
<dbReference type="NCBIfam" id="TIGR01730">
    <property type="entry name" value="RND_mfp"/>
    <property type="match status" value="1"/>
</dbReference>
<sequence length="346" mass="36674">MTSLPAFLRPRRLASLAVTLVVVALAVWAGLRLWDRYELSPWTRDGRVRANVVQIAPDVSGLVTAVPVADNQTVAAGTLLFEVDRARFELALRQAQAQLAAQQVVLAQARREADRNTGLGNLISQEVREQTRSRAEQARAGVAQAEVAVEAARLNLDRALVKAPSSGTITNFDLRQGAYASAGHPVLALVDEHSLYVEGYFEETKLARIHVGDVVQVLPMGASHPLMGRVESVAAGIADRDRSTSTNLLPSVNPSFNWVRLPQRVPVRVKLDPLPAGEHLVAGQTVTVQVMPEAAAATTATLPAAKTGQIAQTTHTAQPAPTGPTPLPASTGASAPSARRAHGGQA</sequence>
<name>A0ABR6H056_9BURK</name>
<evidence type="ECO:0000256" key="4">
    <source>
        <dbReference type="ARBA" id="ARBA00023136"/>
    </source>
</evidence>
<evidence type="ECO:0000313" key="8">
    <source>
        <dbReference type="EMBL" id="MBB3197337.1"/>
    </source>
</evidence>
<dbReference type="InterPro" id="IPR058634">
    <property type="entry name" value="AaeA-lik-b-barrel"/>
</dbReference>
<gene>
    <name evidence="8" type="ORF">FHS28_004764</name>
</gene>
<comment type="similarity">
    <text evidence="1">Belongs to the membrane fusion protein (MFP) (TC 8.A.1) family.</text>
</comment>
<dbReference type="Proteomes" id="UP000574369">
    <property type="component" value="Unassembled WGS sequence"/>
</dbReference>
<accession>A0ABR6H056</accession>
<keyword evidence="2" id="KW-0812">Transmembrane</keyword>
<evidence type="ECO:0000256" key="1">
    <source>
        <dbReference type="ARBA" id="ARBA00009477"/>
    </source>
</evidence>
<keyword evidence="9" id="KW-1185">Reference proteome</keyword>
<dbReference type="Pfam" id="PF25963">
    <property type="entry name" value="Beta-barrel_AAEA"/>
    <property type="match status" value="1"/>
</dbReference>
<evidence type="ECO:0000256" key="5">
    <source>
        <dbReference type="SAM" id="MobiDB-lite"/>
    </source>
</evidence>
<dbReference type="RefSeq" id="WP_088454696.1">
    <property type="nucleotide sequence ID" value="NZ_JACHXO010000012.1"/>
</dbReference>
<evidence type="ECO:0000256" key="3">
    <source>
        <dbReference type="ARBA" id="ARBA00022989"/>
    </source>
</evidence>
<comment type="caution">
    <text evidence="8">The sequence shown here is derived from an EMBL/GenBank/DDBJ whole genome shotgun (WGS) entry which is preliminary data.</text>
</comment>
<keyword evidence="4" id="KW-0472">Membrane</keyword>